<dbReference type="InterPro" id="IPR003018">
    <property type="entry name" value="GAF"/>
</dbReference>
<keyword evidence="5" id="KW-1185">Reference proteome</keyword>
<evidence type="ECO:0000259" key="3">
    <source>
        <dbReference type="PROSITE" id="PS50921"/>
    </source>
</evidence>
<dbReference type="Pfam" id="PF13185">
    <property type="entry name" value="GAF_2"/>
    <property type="match status" value="1"/>
</dbReference>
<dbReference type="InterPro" id="IPR029016">
    <property type="entry name" value="GAF-like_dom_sf"/>
</dbReference>
<evidence type="ECO:0000256" key="1">
    <source>
        <dbReference type="ARBA" id="ARBA00023015"/>
    </source>
</evidence>
<evidence type="ECO:0000256" key="2">
    <source>
        <dbReference type="ARBA" id="ARBA00023163"/>
    </source>
</evidence>
<evidence type="ECO:0000313" key="4">
    <source>
        <dbReference type="EMBL" id="MFC4495205.1"/>
    </source>
</evidence>
<evidence type="ECO:0000313" key="5">
    <source>
        <dbReference type="Proteomes" id="UP001595997"/>
    </source>
</evidence>
<feature type="domain" description="ANTAR" evidence="3">
    <location>
        <begin position="164"/>
        <end position="225"/>
    </location>
</feature>
<gene>
    <name evidence="4" type="ORF">ACFPA8_13795</name>
</gene>
<proteinExistence type="predicted"/>
<dbReference type="Pfam" id="PF03861">
    <property type="entry name" value="ANTAR"/>
    <property type="match status" value="1"/>
</dbReference>
<dbReference type="RefSeq" id="WP_386447585.1">
    <property type="nucleotide sequence ID" value="NZ_JBHSFH010000006.1"/>
</dbReference>
<reference evidence="5" key="1">
    <citation type="journal article" date="2019" name="Int. J. Syst. Evol. Microbiol.">
        <title>The Global Catalogue of Microorganisms (GCM) 10K type strain sequencing project: providing services to taxonomists for standard genome sequencing and annotation.</title>
        <authorList>
            <consortium name="The Broad Institute Genomics Platform"/>
            <consortium name="The Broad Institute Genome Sequencing Center for Infectious Disease"/>
            <person name="Wu L."/>
            <person name="Ma J."/>
        </authorList>
    </citation>
    <scope>NUCLEOTIDE SEQUENCE [LARGE SCALE GENOMIC DNA]</scope>
    <source>
        <strain evidence="5">CGMCC 4.7357</strain>
    </source>
</reference>
<dbReference type="Proteomes" id="UP001595997">
    <property type="component" value="Unassembled WGS sequence"/>
</dbReference>
<dbReference type="PROSITE" id="PS50921">
    <property type="entry name" value="ANTAR"/>
    <property type="match status" value="1"/>
</dbReference>
<accession>A0ABV9A617</accession>
<dbReference type="InterPro" id="IPR005561">
    <property type="entry name" value="ANTAR"/>
</dbReference>
<protein>
    <submittedName>
        <fullName evidence="4">GAF and ANTAR domain-containing protein</fullName>
    </submittedName>
</protein>
<dbReference type="SMART" id="SM00065">
    <property type="entry name" value="GAF"/>
    <property type="match status" value="1"/>
</dbReference>
<keyword evidence="2" id="KW-0804">Transcription</keyword>
<dbReference type="PIRSF" id="PIRSF036625">
    <property type="entry name" value="GAF_ANTAR"/>
    <property type="match status" value="1"/>
</dbReference>
<dbReference type="SUPFAM" id="SSF55781">
    <property type="entry name" value="GAF domain-like"/>
    <property type="match status" value="1"/>
</dbReference>
<dbReference type="EMBL" id="JBHSFH010000006">
    <property type="protein sequence ID" value="MFC4495205.1"/>
    <property type="molecule type" value="Genomic_DNA"/>
</dbReference>
<sequence>MREQRLVTVFVELADTLVDDFDVIDLLHTLAHRCVELLDVQAAGLMLGDQHGRLRPAAASSEHAPLLDMFESQSEAGPSVECFRTGQPVINADLDDPRWPRLREAAGEAGFASLHALPLRLRGEIIGTLNLVHSESRTLSDADMHVGQALADISTLSVLSQRSLREGEILAGQLHNALTSRVTIEQAKGVLSARLRMPIDVAFTVMRDHARAHDERLSVVARRITEGDEALFSALAGDSR</sequence>
<organism evidence="4 5">
    <name type="scientific">Streptomyces ovatisporus</name>
    <dbReference type="NCBI Taxonomy" id="1128682"/>
    <lineage>
        <taxon>Bacteria</taxon>
        <taxon>Bacillati</taxon>
        <taxon>Actinomycetota</taxon>
        <taxon>Actinomycetes</taxon>
        <taxon>Kitasatosporales</taxon>
        <taxon>Streptomycetaceae</taxon>
        <taxon>Streptomyces</taxon>
    </lineage>
</organism>
<dbReference type="InterPro" id="IPR036388">
    <property type="entry name" value="WH-like_DNA-bd_sf"/>
</dbReference>
<dbReference type="SMART" id="SM01012">
    <property type="entry name" value="ANTAR"/>
    <property type="match status" value="1"/>
</dbReference>
<dbReference type="Gene3D" id="1.10.10.10">
    <property type="entry name" value="Winged helix-like DNA-binding domain superfamily/Winged helix DNA-binding domain"/>
    <property type="match status" value="1"/>
</dbReference>
<dbReference type="InterPro" id="IPR012074">
    <property type="entry name" value="GAF_ANTAR"/>
</dbReference>
<keyword evidence="1" id="KW-0805">Transcription regulation</keyword>
<name>A0ABV9A617_9ACTN</name>
<comment type="caution">
    <text evidence="4">The sequence shown here is derived from an EMBL/GenBank/DDBJ whole genome shotgun (WGS) entry which is preliminary data.</text>
</comment>
<dbReference type="Gene3D" id="3.30.450.40">
    <property type="match status" value="1"/>
</dbReference>